<evidence type="ECO:0000256" key="1">
    <source>
        <dbReference type="SAM" id="Phobius"/>
    </source>
</evidence>
<feature type="transmembrane region" description="Helical" evidence="1">
    <location>
        <begin position="82"/>
        <end position="105"/>
    </location>
</feature>
<organism evidence="2 3">
    <name type="scientific">Alkaliphilus flagellatus</name>
    <dbReference type="NCBI Taxonomy" id="2841507"/>
    <lineage>
        <taxon>Bacteria</taxon>
        <taxon>Bacillati</taxon>
        <taxon>Bacillota</taxon>
        <taxon>Clostridia</taxon>
        <taxon>Peptostreptococcales</taxon>
        <taxon>Natronincolaceae</taxon>
        <taxon>Alkaliphilus</taxon>
    </lineage>
</organism>
<keyword evidence="1" id="KW-0472">Membrane</keyword>
<accession>A0ABS6G4Y2</accession>
<keyword evidence="1" id="KW-1133">Transmembrane helix</keyword>
<feature type="transmembrane region" description="Helical" evidence="1">
    <location>
        <begin position="149"/>
        <end position="172"/>
    </location>
</feature>
<comment type="caution">
    <text evidence="2">The sequence shown here is derived from an EMBL/GenBank/DDBJ whole genome shotgun (WGS) entry which is preliminary data.</text>
</comment>
<gene>
    <name evidence="2" type="ORF">KQI88_12525</name>
</gene>
<feature type="transmembrane region" description="Helical" evidence="1">
    <location>
        <begin position="45"/>
        <end position="62"/>
    </location>
</feature>
<reference evidence="2 3" key="1">
    <citation type="submission" date="2021-06" db="EMBL/GenBank/DDBJ databases">
        <authorList>
            <person name="Sun Q."/>
            <person name="Li D."/>
        </authorList>
    </citation>
    <scope>NUCLEOTIDE SEQUENCE [LARGE SCALE GENOMIC DNA]</scope>
    <source>
        <strain evidence="2 3">MSJ-5</strain>
    </source>
</reference>
<dbReference type="EMBL" id="JAHLQK010000004">
    <property type="protein sequence ID" value="MBU5677239.1"/>
    <property type="molecule type" value="Genomic_DNA"/>
</dbReference>
<name>A0ABS6G4Y2_9FIRM</name>
<feature type="transmembrane region" description="Helical" evidence="1">
    <location>
        <begin position="15"/>
        <end position="33"/>
    </location>
</feature>
<keyword evidence="1" id="KW-0812">Transmembrane</keyword>
<proteinExistence type="predicted"/>
<dbReference type="RefSeq" id="WP_216417808.1">
    <property type="nucleotide sequence ID" value="NZ_JAHLQK010000004.1"/>
</dbReference>
<keyword evidence="3" id="KW-1185">Reference proteome</keyword>
<protein>
    <submittedName>
        <fullName evidence="2">MptD family putative ECF transporter S component</fullName>
    </submittedName>
</protein>
<sequence length="187" mass="20544">MMRNNMKWNMNVKDITTIGICVAIAVVLGKLLAVLHRIMPFSRGVINAPFYSFLIALILYRVRKPGAMTLFALGYGIIMARISIFSTISIIIGGVLADIITLIFVKKYDSNVKIALCAPLYSVGGIIGTFFTVTFLVKSPLYSFEGPLALLISAITVYIAGLFGSFFAMKIFQKRLFINDKKIGSGI</sequence>
<evidence type="ECO:0000313" key="2">
    <source>
        <dbReference type="EMBL" id="MBU5677239.1"/>
    </source>
</evidence>
<dbReference type="Proteomes" id="UP000779508">
    <property type="component" value="Unassembled WGS sequence"/>
</dbReference>
<evidence type="ECO:0000313" key="3">
    <source>
        <dbReference type="Proteomes" id="UP000779508"/>
    </source>
</evidence>
<feature type="transmembrane region" description="Helical" evidence="1">
    <location>
        <begin position="117"/>
        <end position="137"/>
    </location>
</feature>